<organism evidence="2 3">
    <name type="scientific">Streblomastix strix</name>
    <dbReference type="NCBI Taxonomy" id="222440"/>
    <lineage>
        <taxon>Eukaryota</taxon>
        <taxon>Metamonada</taxon>
        <taxon>Preaxostyla</taxon>
        <taxon>Oxymonadida</taxon>
        <taxon>Streblomastigidae</taxon>
        <taxon>Streblomastix</taxon>
    </lineage>
</organism>
<keyword evidence="1" id="KW-0472">Membrane</keyword>
<keyword evidence="1" id="KW-0812">Transmembrane</keyword>
<dbReference type="Proteomes" id="UP000324800">
    <property type="component" value="Unassembled WGS sequence"/>
</dbReference>
<evidence type="ECO:0000313" key="2">
    <source>
        <dbReference type="EMBL" id="KAA6377629.1"/>
    </source>
</evidence>
<reference evidence="2 3" key="1">
    <citation type="submission" date="2019-03" db="EMBL/GenBank/DDBJ databases">
        <title>Single cell metagenomics reveals metabolic interactions within the superorganism composed of flagellate Streblomastix strix and complex community of Bacteroidetes bacteria on its surface.</title>
        <authorList>
            <person name="Treitli S.C."/>
            <person name="Kolisko M."/>
            <person name="Husnik F."/>
            <person name="Keeling P."/>
            <person name="Hampl V."/>
        </authorList>
    </citation>
    <scope>NUCLEOTIDE SEQUENCE [LARGE SCALE GENOMIC DNA]</scope>
    <source>
        <strain evidence="2">ST1C</strain>
    </source>
</reference>
<feature type="transmembrane region" description="Helical" evidence="1">
    <location>
        <begin position="137"/>
        <end position="162"/>
    </location>
</feature>
<accession>A0A5J4V4D8</accession>
<evidence type="ECO:0000256" key="1">
    <source>
        <dbReference type="SAM" id="Phobius"/>
    </source>
</evidence>
<dbReference type="EMBL" id="SNRW01009683">
    <property type="protein sequence ID" value="KAA6377629.1"/>
    <property type="molecule type" value="Genomic_DNA"/>
</dbReference>
<proteinExistence type="predicted"/>
<dbReference type="AlphaFoldDB" id="A0A5J4V4D8"/>
<evidence type="ECO:0000313" key="3">
    <source>
        <dbReference type="Proteomes" id="UP000324800"/>
    </source>
</evidence>
<comment type="caution">
    <text evidence="2">The sequence shown here is derived from an EMBL/GenBank/DDBJ whole genome shotgun (WGS) entry which is preliminary data.</text>
</comment>
<protein>
    <submittedName>
        <fullName evidence="2">Uncharacterized protein</fullName>
    </submittedName>
</protein>
<sequence length="165" mass="18365">MSCNESAGFKIAILDSLYFESLEVFLKQSILIQGWNDIPTIWRVDKQNTSTVSLQSGDLTLENLEFCYGDVNFINNIINGSLSDSEMGSVFYEITYIEKLQFAFNGSITLDKFPEFPPEPTPEPILPIKKRLTKGQIAGIAIGSVVGICLLVTFVVITVIVYKKV</sequence>
<gene>
    <name evidence="2" type="ORF">EZS28_026844</name>
</gene>
<keyword evidence="1" id="KW-1133">Transmembrane helix</keyword>
<name>A0A5J4V4D8_9EUKA</name>